<dbReference type="InterPro" id="IPR036291">
    <property type="entry name" value="NAD(P)-bd_dom_sf"/>
</dbReference>
<proteinExistence type="predicted"/>
<name>A0A7C5KAQ9_9BACT</name>
<organism evidence="3">
    <name type="scientific">Thermodesulfobium narugense</name>
    <dbReference type="NCBI Taxonomy" id="184064"/>
    <lineage>
        <taxon>Bacteria</taxon>
        <taxon>Pseudomonadati</taxon>
        <taxon>Thermodesulfobiota</taxon>
        <taxon>Thermodesulfobiia</taxon>
        <taxon>Thermodesulfobiales</taxon>
        <taxon>Thermodesulfobiaceae</taxon>
        <taxon>Thermodesulfobium</taxon>
    </lineage>
</organism>
<feature type="domain" description="Gfo/Idh/MocA-like oxidoreductase N-terminal" evidence="1">
    <location>
        <begin position="5"/>
        <end position="122"/>
    </location>
</feature>
<sequence>MKTSVNVAVIGAGDWGINLIRNFYELGYLHTVCDLDPEKLLKVENQYKNVNCLTNPDEVFASKDIDAVVISTPSSFHYSLAKKALNSGKHVFVEKPMALNAKEGEELVELARAKDLRLLVGHVLLYHPAVQTLHRLVMEGELGDIHYIHSSRLNLGKVSFDESVLWNLAPHDLSIFFYLLGLEGDIVVSSTGHSFLSEDRVDIAHVTLEFKDIFGNIFVSWLHPRKIQQTVVIGTKKMAIFDDRAPHKLILYNKGAKIINGKPFLNSGGEKIVDFEQSEPLKNECRSFIESIIYKKDPISEGMQGLRILQILEAAEESILKKGSPVKLTYQSKKGVLI</sequence>
<dbReference type="EMBL" id="DRUY01000049">
    <property type="protein sequence ID" value="HHI65184.1"/>
    <property type="molecule type" value="Genomic_DNA"/>
</dbReference>
<accession>A0A7C5KAQ9</accession>
<dbReference type="Gene3D" id="3.30.360.10">
    <property type="entry name" value="Dihydrodipicolinate Reductase, domain 2"/>
    <property type="match status" value="1"/>
</dbReference>
<evidence type="ECO:0000313" key="3">
    <source>
        <dbReference type="EMBL" id="HHI65184.1"/>
    </source>
</evidence>
<dbReference type="GO" id="GO:0000166">
    <property type="term" value="F:nucleotide binding"/>
    <property type="evidence" value="ECO:0007669"/>
    <property type="project" value="InterPro"/>
</dbReference>
<dbReference type="InterPro" id="IPR051450">
    <property type="entry name" value="Gfo/Idh/MocA_Oxidoreductases"/>
</dbReference>
<dbReference type="Pfam" id="PF01408">
    <property type="entry name" value="GFO_IDH_MocA"/>
    <property type="match status" value="1"/>
</dbReference>
<dbReference type="PANTHER" id="PTHR43377:SF6">
    <property type="entry name" value="GFO_IDH_MOCA-LIKE OXIDOREDUCTASE N-TERMINAL DOMAIN-CONTAINING PROTEIN"/>
    <property type="match status" value="1"/>
</dbReference>
<dbReference type="InterPro" id="IPR000683">
    <property type="entry name" value="Gfo/Idh/MocA-like_OxRdtase_N"/>
</dbReference>
<dbReference type="PANTHER" id="PTHR43377">
    <property type="entry name" value="BILIVERDIN REDUCTASE A"/>
    <property type="match status" value="1"/>
</dbReference>
<dbReference type="AlphaFoldDB" id="A0A7C5KAQ9"/>
<dbReference type="SUPFAM" id="SSF51735">
    <property type="entry name" value="NAD(P)-binding Rossmann-fold domains"/>
    <property type="match status" value="1"/>
</dbReference>
<dbReference type="SUPFAM" id="SSF55347">
    <property type="entry name" value="Glyceraldehyde-3-phosphate dehydrogenase-like, C-terminal domain"/>
    <property type="match status" value="1"/>
</dbReference>
<dbReference type="InterPro" id="IPR055170">
    <property type="entry name" value="GFO_IDH_MocA-like_dom"/>
</dbReference>
<comment type="caution">
    <text evidence="3">The sequence shown here is derived from an EMBL/GenBank/DDBJ whole genome shotgun (WGS) entry which is preliminary data.</text>
</comment>
<evidence type="ECO:0000259" key="1">
    <source>
        <dbReference type="Pfam" id="PF01408"/>
    </source>
</evidence>
<evidence type="ECO:0000259" key="2">
    <source>
        <dbReference type="Pfam" id="PF22725"/>
    </source>
</evidence>
<gene>
    <name evidence="3" type="ORF">ENL70_01375</name>
</gene>
<protein>
    <submittedName>
        <fullName evidence="3">Gfo/Idh/MocA family oxidoreductase</fullName>
    </submittedName>
</protein>
<reference evidence="3" key="1">
    <citation type="journal article" date="2020" name="mSystems">
        <title>Genome- and Community-Level Interaction Insights into Carbon Utilization and Element Cycling Functions of Hydrothermarchaeota in Hydrothermal Sediment.</title>
        <authorList>
            <person name="Zhou Z."/>
            <person name="Liu Y."/>
            <person name="Xu W."/>
            <person name="Pan J."/>
            <person name="Luo Z.H."/>
            <person name="Li M."/>
        </authorList>
    </citation>
    <scope>NUCLEOTIDE SEQUENCE [LARGE SCALE GENOMIC DNA]</scope>
    <source>
        <strain evidence="3">SpSt-1019</strain>
    </source>
</reference>
<dbReference type="Gene3D" id="3.40.50.720">
    <property type="entry name" value="NAD(P)-binding Rossmann-like Domain"/>
    <property type="match status" value="1"/>
</dbReference>
<feature type="domain" description="GFO/IDH/MocA-like oxidoreductase" evidence="2">
    <location>
        <begin position="130"/>
        <end position="238"/>
    </location>
</feature>
<dbReference type="Pfam" id="PF22725">
    <property type="entry name" value="GFO_IDH_MocA_C3"/>
    <property type="match status" value="1"/>
</dbReference>